<name>A0A0K1Y4N4_9CAUD</name>
<evidence type="ECO:0000313" key="2">
    <source>
        <dbReference type="Proteomes" id="UP000204179"/>
    </source>
</evidence>
<dbReference type="RefSeq" id="YP_009190649.1">
    <property type="nucleotide sequence ID" value="NC_028686.1"/>
</dbReference>
<protein>
    <submittedName>
        <fullName evidence="1">Uncharacterized protein</fullName>
    </submittedName>
</protein>
<dbReference type="GeneID" id="26518483"/>
<gene>
    <name evidence="1" type="ORF">JD18_068</name>
</gene>
<sequence length="104" mass="12034">MITKTITGANTKFFVEYANNLIKDKNFDNIIADMILDAYESGIDPMQLKEYLRATMDFTVLNMMLRTDTEFNEMIARRNEGKFNLTDDEVLACAAHEAWKKVIK</sequence>
<proteinExistence type="predicted"/>
<evidence type="ECO:0000313" key="1">
    <source>
        <dbReference type="EMBL" id="AKY01939.1"/>
    </source>
</evidence>
<keyword evidence="2" id="KW-1185">Reference proteome</keyword>
<dbReference type="EMBL" id="KT239446">
    <property type="protein sequence ID" value="AKY01939.1"/>
    <property type="molecule type" value="Genomic_DNA"/>
</dbReference>
<dbReference type="Proteomes" id="UP000204179">
    <property type="component" value="Segment"/>
</dbReference>
<reference evidence="1 2" key="1">
    <citation type="submission" date="2015-07" db="EMBL/GenBank/DDBJ databases">
        <title>Isolation and characterization of JD18-a novel lytic bacteriophage for Klebsiella pneumoniae.</title>
        <authorList>
            <person name="Fan J."/>
            <person name="Zhang X."/>
            <person name="Guo X."/>
            <person name="He P."/>
            <person name="Zhang Y."/>
        </authorList>
    </citation>
    <scope>NUCLEOTIDE SEQUENCE [LARGE SCALE GENOMIC DNA]</scope>
</reference>
<organism evidence="1 2">
    <name type="scientific">Klebsiella phage JD18</name>
    <dbReference type="NCBI Taxonomy" id="1698360"/>
    <lineage>
        <taxon>Viruses</taxon>
        <taxon>Duplodnaviria</taxon>
        <taxon>Heunggongvirae</taxon>
        <taxon>Uroviricota</taxon>
        <taxon>Caudoviricetes</taxon>
        <taxon>Pantevenvirales</taxon>
        <taxon>Straboviridae</taxon>
        <taxon>Tevenvirinae</taxon>
        <taxon>Jiaodavirus</taxon>
        <taxon>Jiaodavirus jd18</taxon>
    </lineage>
</organism>
<accession>A0A0K1Y4N4</accession>
<dbReference type="KEGG" id="vg:26518483"/>